<reference evidence="2 3" key="1">
    <citation type="submission" date="2013-08" db="EMBL/GenBank/DDBJ databases">
        <authorList>
            <person name="Durkin A.S."/>
            <person name="Haft D.R."/>
            <person name="McCorrison J."/>
            <person name="Torralba M."/>
            <person name="Gillis M."/>
            <person name="Haft D.H."/>
            <person name="Methe B."/>
            <person name="Sutton G."/>
            <person name="Nelson K.E."/>
        </authorList>
    </citation>
    <scope>NUCLEOTIDE SEQUENCE [LARGE SCALE GENOMIC DNA]</scope>
    <source>
        <strain evidence="2 3">ATCC 35536</strain>
    </source>
</reference>
<sequence length="253" mass="28910">MFDRKKYKSFARIQLKKRRTVPVFMILISTLVVLLLSLPSIKTSIAMYSEILQASAVSANQNALLQIVRKYQKSAPLDSFLNWIVFFVTAVCTIAQYCVYLKMSRTPDPVSFGDFFAGFTHWLRAIGAALWRRLWTYLWTLVFIIPGIVKAIAYSQTDYIVAEFPHVPVTQALDISKKITQGYKADLFVLHLSFVGWNLLCIFTFGIASLWIVPYQTMTYINAYHGLMKRALETGVVTLEDIGDFDGERYGKQ</sequence>
<name>A0ABP2YI07_TRESO</name>
<protein>
    <submittedName>
        <fullName evidence="2">PF06161 domain protein</fullName>
    </submittedName>
</protein>
<organism evidence="2 3">
    <name type="scientific">Treponema socranskii subsp. socranskii VPI DR56BR1116 = ATCC 35536</name>
    <dbReference type="NCBI Taxonomy" id="1125725"/>
    <lineage>
        <taxon>Bacteria</taxon>
        <taxon>Pseudomonadati</taxon>
        <taxon>Spirochaetota</taxon>
        <taxon>Spirochaetia</taxon>
        <taxon>Spirochaetales</taxon>
        <taxon>Treponemataceae</taxon>
        <taxon>Treponema</taxon>
    </lineage>
</organism>
<dbReference type="PANTHER" id="PTHR40076:SF1">
    <property type="entry name" value="MEMBRANE PROTEIN"/>
    <property type="match status" value="1"/>
</dbReference>
<evidence type="ECO:0000313" key="2">
    <source>
        <dbReference type="EMBL" id="ERJ97762.1"/>
    </source>
</evidence>
<dbReference type="RefSeq" id="WP_021495854.1">
    <property type="nucleotide sequence ID" value="NZ_AVQI01000084.1"/>
</dbReference>
<gene>
    <name evidence="2" type="ORF">HMPREF0860_0437</name>
</gene>
<dbReference type="InterPro" id="IPR010380">
    <property type="entry name" value="DUF975"/>
</dbReference>
<feature type="transmembrane region" description="Helical" evidence="1">
    <location>
        <begin position="80"/>
        <end position="100"/>
    </location>
</feature>
<feature type="transmembrane region" description="Helical" evidence="1">
    <location>
        <begin position="21"/>
        <end position="41"/>
    </location>
</feature>
<keyword evidence="1" id="KW-1133">Transmembrane helix</keyword>
<dbReference type="Proteomes" id="UP000016646">
    <property type="component" value="Unassembled WGS sequence"/>
</dbReference>
<keyword evidence="1" id="KW-0812">Transmembrane</keyword>
<comment type="caution">
    <text evidence="2">The sequence shown here is derived from an EMBL/GenBank/DDBJ whole genome shotgun (WGS) entry which is preliminary data.</text>
</comment>
<feature type="transmembrane region" description="Helical" evidence="1">
    <location>
        <begin position="187"/>
        <end position="212"/>
    </location>
</feature>
<evidence type="ECO:0000256" key="1">
    <source>
        <dbReference type="SAM" id="Phobius"/>
    </source>
</evidence>
<dbReference type="EMBL" id="AVQI01000084">
    <property type="protein sequence ID" value="ERJ97762.1"/>
    <property type="molecule type" value="Genomic_DNA"/>
</dbReference>
<evidence type="ECO:0000313" key="3">
    <source>
        <dbReference type="Proteomes" id="UP000016646"/>
    </source>
</evidence>
<feature type="transmembrane region" description="Helical" evidence="1">
    <location>
        <begin position="137"/>
        <end position="154"/>
    </location>
</feature>
<keyword evidence="1" id="KW-0472">Membrane</keyword>
<proteinExistence type="predicted"/>
<dbReference type="PANTHER" id="PTHR40076">
    <property type="entry name" value="MEMBRANE PROTEIN-RELATED"/>
    <property type="match status" value="1"/>
</dbReference>
<keyword evidence="3" id="KW-1185">Reference proteome</keyword>
<accession>A0ABP2YI07</accession>
<dbReference type="Pfam" id="PF06161">
    <property type="entry name" value="DUF975"/>
    <property type="match status" value="1"/>
</dbReference>